<feature type="compositionally biased region" description="Basic and acidic residues" evidence="2">
    <location>
        <begin position="401"/>
        <end position="410"/>
    </location>
</feature>
<evidence type="ECO:0000259" key="3">
    <source>
        <dbReference type="Pfam" id="PF12392"/>
    </source>
</evidence>
<dbReference type="STRING" id="634498.mru_0584"/>
<dbReference type="KEGG" id="mru:mru_0584"/>
<protein>
    <submittedName>
        <fullName evidence="4">Peptidase U32 family</fullName>
    </submittedName>
</protein>
<dbReference type="OrthoDB" id="51464at2157"/>
<dbReference type="AlphaFoldDB" id="D3E1M4"/>
<feature type="region of interest" description="Disordered" evidence="2">
    <location>
        <begin position="401"/>
        <end position="441"/>
    </location>
</feature>
<feature type="domain" description="Peptidase U32 collagenase" evidence="3">
    <location>
        <begin position="505"/>
        <end position="629"/>
    </location>
</feature>
<sequence>MKLPELLAPVGSAEHLKTAILSGANSIYLSGENYGARKYAENFSLPEIREAIKYAHLHNVKAYVTVNTLIKEGELKKVSEYLLQLYKMGVDAVLVQDIGLINIINKHIPKLNIHASTQMNLHNIEGIKWAYDHNIKRIVLPREIEMRELKEIVEYAHSLGIEIEIFAHGALCYSYSGHCLLSSLQGGRSGNRGRCAQPCREQYELSINKSKRISPKNEGNYLLSPRDLSLYENLDEIVNLGIDSLKIEGRMRSTDYVATVVKNYRKRLNRLRYDKTSKSLNRNINESIKKTKKGKKGRKSDLKKIEDKEKIESLKKIQKEENRNSEEELGLVFNREFTAGHLIPKNNPMIMNRKKPGHQGLYIGNIHRYNPQTEEIHILLNDNLIHIPEKGDGILIESRINRENSDERNNKSNKNNKNKQNESKSNKKDKNKKKIKRMENDENYHSIIQTYGFDISSKPVLKDSKDKHWRKREKDKDIEGKLLVIKRVRENKRIPFPLEKGSKVYLTKRNSLINEVKNLKSDKSKHMIKKSNLELYFRIDSDNYPHLKGNLKLDNGKVITLKIRGEMPWEEAIKKPITNETIKKQLMKIGDLPYYIEKITVNNNKSLFTPISGINELRREFFDKLEEEVINSYIPTDEDIKIAEENIKELSKELDRKIDLKAKVKSEQENNDLKSNAKLENKNKNSKNLSIYINSLESLKEINKINDLSNTLFNRIYLEIPPNRRLDEITKDRIENYNPNDSKELNISYCVNFLKSAINLAQDQDYELIWKLPDIAHKQSKESIVKILGILNKMNLHINIMTSLIGLDDSLKDKFKLELYGNYPLNVYNAYSVMELKNYKTLCISPELYKKNIEKLMEDYYTNKNNEGLSEMEILVHGKIEAMTTRKELISKKQLKLIDKYNKKMRRDKMDISSNEFYLKNRKDQYYPIRTSINEDNLIILNSEEFCLIDEIDYLKSIGIKNYSIDCRWKGIDYIRDIGMVYRDSLDNDDYDLGEFKEIINKHSEQLTKANFDIGLK</sequence>
<organism evidence="4 5">
    <name type="scientific">Methanobrevibacter ruminantium (strain ATCC 35063 / DSM 1093 / JCM 13430 / OCM 146 / M1)</name>
    <name type="common">Methanobacterium ruminantium</name>
    <dbReference type="NCBI Taxonomy" id="634498"/>
    <lineage>
        <taxon>Archaea</taxon>
        <taxon>Methanobacteriati</taxon>
        <taxon>Methanobacteriota</taxon>
        <taxon>Methanomada group</taxon>
        <taxon>Methanobacteria</taxon>
        <taxon>Methanobacteriales</taxon>
        <taxon>Methanobacteriaceae</taxon>
        <taxon>Methanobrevibacter</taxon>
    </lineage>
</organism>
<dbReference type="InterPro" id="IPR051454">
    <property type="entry name" value="RNA/ubiquinone_mod_enzymes"/>
</dbReference>
<dbReference type="PATRIC" id="fig|634498.28.peg.587"/>
<accession>D3E1M4</accession>
<dbReference type="PANTHER" id="PTHR30217">
    <property type="entry name" value="PEPTIDASE U32 FAMILY"/>
    <property type="match status" value="1"/>
</dbReference>
<evidence type="ECO:0000313" key="5">
    <source>
        <dbReference type="Proteomes" id="UP000008680"/>
    </source>
</evidence>
<dbReference type="RefSeq" id="WP_012955386.1">
    <property type="nucleotide sequence ID" value="NC_013790.1"/>
</dbReference>
<dbReference type="Proteomes" id="UP000008680">
    <property type="component" value="Chromosome"/>
</dbReference>
<dbReference type="Pfam" id="PF12392">
    <property type="entry name" value="DUF3656"/>
    <property type="match status" value="1"/>
</dbReference>
<proteinExistence type="predicted"/>
<evidence type="ECO:0000256" key="1">
    <source>
        <dbReference type="SAM" id="Coils"/>
    </source>
</evidence>
<feature type="compositionally biased region" description="Basic and acidic residues" evidence="2">
    <location>
        <begin position="419"/>
        <end position="428"/>
    </location>
</feature>
<dbReference type="PROSITE" id="PS01276">
    <property type="entry name" value="PEPTIDASE_U32"/>
    <property type="match status" value="1"/>
</dbReference>
<reference evidence="4 5" key="1">
    <citation type="journal article" date="2010" name="PLoS ONE">
        <title>The genome sequence of the rumen methanogen Methanobrevibacter ruminantium reveals new possibilities for controlling ruminant methane emissions.</title>
        <authorList>
            <person name="Leahy S.C."/>
            <person name="Kelly W.J."/>
            <person name="Altermann E."/>
            <person name="Ronimus R.S."/>
            <person name="Yeoman C.J."/>
            <person name="Pacheco D.M."/>
            <person name="Li D."/>
            <person name="Kong Z."/>
            <person name="McTavish S."/>
            <person name="Sang C."/>
            <person name="Lambie S.C."/>
            <person name="Janssen P.H."/>
            <person name="Dey D."/>
            <person name="Attwood G.T."/>
        </authorList>
    </citation>
    <scope>NUCLEOTIDE SEQUENCE [LARGE SCALE GENOMIC DNA]</scope>
    <source>
        <strain evidence="5">ATCC 35063 / DSM 1093 / JCM 13430 / OCM 146 / M1</strain>
    </source>
</reference>
<evidence type="ECO:0000256" key="2">
    <source>
        <dbReference type="SAM" id="MobiDB-lite"/>
    </source>
</evidence>
<gene>
    <name evidence="4" type="ordered locus">mru_0584</name>
</gene>
<dbReference type="EMBL" id="CP001719">
    <property type="protein sequence ID" value="ADC46435.1"/>
    <property type="molecule type" value="Genomic_DNA"/>
</dbReference>
<dbReference type="eggNOG" id="arCOG03203">
    <property type="taxonomic scope" value="Archaea"/>
</dbReference>
<dbReference type="InterPro" id="IPR001539">
    <property type="entry name" value="Peptidase_U32"/>
</dbReference>
<dbReference type="GeneID" id="8770231"/>
<name>D3E1M4_METRM</name>
<keyword evidence="5" id="KW-1185">Reference proteome</keyword>
<dbReference type="PANTHER" id="PTHR30217:SF10">
    <property type="entry name" value="23S RRNA 5-HYDROXYCYTIDINE C2501 SYNTHASE"/>
    <property type="match status" value="1"/>
</dbReference>
<dbReference type="InterPro" id="IPR020988">
    <property type="entry name" value="Pept_U32_collagenase"/>
</dbReference>
<evidence type="ECO:0000313" key="4">
    <source>
        <dbReference type="EMBL" id="ADC46435.1"/>
    </source>
</evidence>
<keyword evidence="1" id="KW-0175">Coiled coil</keyword>
<feature type="coiled-coil region" evidence="1">
    <location>
        <begin position="640"/>
        <end position="683"/>
    </location>
</feature>
<dbReference type="HOGENOM" id="CLU_011540_4_0_2"/>
<dbReference type="Pfam" id="PF01136">
    <property type="entry name" value="Peptidase_U32"/>
    <property type="match status" value="2"/>
</dbReference>